<dbReference type="Proteomes" id="UP001185028">
    <property type="component" value="Unassembled WGS sequence"/>
</dbReference>
<evidence type="ECO:0000313" key="2">
    <source>
        <dbReference type="Proteomes" id="UP001185028"/>
    </source>
</evidence>
<keyword evidence="2" id="KW-1185">Reference proteome</keyword>
<sequence>MDEICEKSKPVGMSDLTWKKFYKLLAKANIKYREEIINIRAAEGQVNQKTS</sequence>
<gene>
    <name evidence="1" type="ORF">JOC58_001324</name>
</gene>
<dbReference type="EMBL" id="JAVDQH010000004">
    <property type="protein sequence ID" value="MDR6243437.1"/>
    <property type="molecule type" value="Genomic_DNA"/>
</dbReference>
<reference evidence="1 2" key="1">
    <citation type="submission" date="2023-07" db="EMBL/GenBank/DDBJ databases">
        <title>Genomic Encyclopedia of Type Strains, Phase IV (KMG-IV): sequencing the most valuable type-strain genomes for metagenomic binning, comparative biology and taxonomic classification.</title>
        <authorList>
            <person name="Goeker M."/>
        </authorList>
    </citation>
    <scope>NUCLEOTIDE SEQUENCE [LARGE SCALE GENOMIC DNA]</scope>
    <source>
        <strain evidence="1 2">DSM 22170</strain>
    </source>
</reference>
<organism evidence="1 2">
    <name type="scientific">Paenibacillus hunanensis</name>
    <dbReference type="NCBI Taxonomy" id="539262"/>
    <lineage>
        <taxon>Bacteria</taxon>
        <taxon>Bacillati</taxon>
        <taxon>Bacillota</taxon>
        <taxon>Bacilli</taxon>
        <taxon>Bacillales</taxon>
        <taxon>Paenibacillaceae</taxon>
        <taxon>Paenibacillus</taxon>
    </lineage>
</organism>
<name>A0ABU1IW04_9BACL</name>
<protein>
    <submittedName>
        <fullName evidence="1">Uncharacterized protein</fullName>
    </submittedName>
</protein>
<proteinExistence type="predicted"/>
<evidence type="ECO:0000313" key="1">
    <source>
        <dbReference type="EMBL" id="MDR6243437.1"/>
    </source>
</evidence>
<comment type="caution">
    <text evidence="1">The sequence shown here is derived from an EMBL/GenBank/DDBJ whole genome shotgun (WGS) entry which is preliminary data.</text>
</comment>
<dbReference type="RefSeq" id="WP_188773629.1">
    <property type="nucleotide sequence ID" value="NZ_BMMB01000001.1"/>
</dbReference>
<accession>A0ABU1IW04</accession>